<evidence type="ECO:0000313" key="1">
    <source>
        <dbReference type="EMBL" id="MBB5081244.1"/>
    </source>
</evidence>
<comment type="caution">
    <text evidence="1">The sequence shown here is derived from an EMBL/GenBank/DDBJ whole genome shotgun (WGS) entry which is preliminary data.</text>
</comment>
<proteinExistence type="predicted"/>
<protein>
    <submittedName>
        <fullName evidence="1">Uncharacterized protein</fullName>
    </submittedName>
</protein>
<evidence type="ECO:0000313" key="2">
    <source>
        <dbReference type="Proteomes" id="UP000568380"/>
    </source>
</evidence>
<dbReference type="Proteomes" id="UP000568380">
    <property type="component" value="Unassembled WGS sequence"/>
</dbReference>
<dbReference type="AlphaFoldDB" id="A0A7W8A918"/>
<name>A0A7W8A918_9ACTN</name>
<accession>A0A7W8A918</accession>
<keyword evidence="2" id="KW-1185">Reference proteome</keyword>
<reference evidence="1 2" key="1">
    <citation type="submission" date="2020-08" db="EMBL/GenBank/DDBJ databases">
        <title>Genomic Encyclopedia of Type Strains, Phase IV (KMG-IV): sequencing the most valuable type-strain genomes for metagenomic binning, comparative biology and taxonomic classification.</title>
        <authorList>
            <person name="Goeker M."/>
        </authorList>
    </citation>
    <scope>NUCLEOTIDE SEQUENCE [LARGE SCALE GENOMIC DNA]</scope>
    <source>
        <strain evidence="1 2">DSM 45385</strain>
    </source>
</reference>
<sequence length="91" mass="9856">MGAVQRPLPLNRPLKRVNAWTLARAGHPGDSGAAEERVCEGHGPGGWRALGAVPVRQGLRAQFLGEAGEALAERLQFLNRHRVDQTQACPR</sequence>
<dbReference type="RefSeq" id="WP_184968449.1">
    <property type="nucleotide sequence ID" value="NZ_JACHIN010000010.1"/>
</dbReference>
<gene>
    <name evidence="1" type="ORF">HNR40_006739</name>
</gene>
<organism evidence="1 2">
    <name type="scientific">Nonomuraea endophytica</name>
    <dbReference type="NCBI Taxonomy" id="714136"/>
    <lineage>
        <taxon>Bacteria</taxon>
        <taxon>Bacillati</taxon>
        <taxon>Actinomycetota</taxon>
        <taxon>Actinomycetes</taxon>
        <taxon>Streptosporangiales</taxon>
        <taxon>Streptosporangiaceae</taxon>
        <taxon>Nonomuraea</taxon>
    </lineage>
</organism>
<dbReference type="EMBL" id="JACHIN010000010">
    <property type="protein sequence ID" value="MBB5081244.1"/>
    <property type="molecule type" value="Genomic_DNA"/>
</dbReference>